<reference evidence="2" key="1">
    <citation type="submission" date="2023-11" db="EMBL/GenBank/DDBJ databases">
        <title>Genome assemblies of two species of porcelain crab, Petrolisthes cinctipes and Petrolisthes manimaculis (Anomura: Porcellanidae).</title>
        <authorList>
            <person name="Angst P."/>
        </authorList>
    </citation>
    <scope>NUCLEOTIDE SEQUENCE</scope>
    <source>
        <strain evidence="2">PB745_02</strain>
        <tissue evidence="2">Gill</tissue>
    </source>
</reference>
<feature type="compositionally biased region" description="Basic and acidic residues" evidence="1">
    <location>
        <begin position="107"/>
        <end position="147"/>
    </location>
</feature>
<dbReference type="Proteomes" id="UP001292094">
    <property type="component" value="Unassembled WGS sequence"/>
</dbReference>
<sequence length="147" mass="16466">MIINRSTIVQTFISLCSCVRNLGAGCTAGSGERAAGSKERRVKAGEEQASGGCKRKERKQGGITADLEEKESRGDSEGWYREQGKGMTADLEEKESRGEIAADLEEKESSREGTTEESEGKWRTIMHGRREYRLNKQNSYEKRKQVE</sequence>
<keyword evidence="3" id="KW-1185">Reference proteome</keyword>
<evidence type="ECO:0000256" key="1">
    <source>
        <dbReference type="SAM" id="MobiDB-lite"/>
    </source>
</evidence>
<feature type="compositionally biased region" description="Basic and acidic residues" evidence="1">
    <location>
        <begin position="70"/>
        <end position="84"/>
    </location>
</feature>
<feature type="compositionally biased region" description="Basic and acidic residues" evidence="1">
    <location>
        <begin position="35"/>
        <end position="46"/>
    </location>
</feature>
<evidence type="ECO:0000313" key="3">
    <source>
        <dbReference type="Proteomes" id="UP001292094"/>
    </source>
</evidence>
<evidence type="ECO:0000313" key="2">
    <source>
        <dbReference type="EMBL" id="KAK4288876.1"/>
    </source>
</evidence>
<dbReference type="AlphaFoldDB" id="A0AAE1TKU3"/>
<protein>
    <submittedName>
        <fullName evidence="2">Uncharacterized protein</fullName>
    </submittedName>
</protein>
<accession>A0AAE1TKU3</accession>
<dbReference type="PROSITE" id="PS51257">
    <property type="entry name" value="PROKAR_LIPOPROTEIN"/>
    <property type="match status" value="1"/>
</dbReference>
<gene>
    <name evidence="2" type="ORF">Pmani_038128</name>
</gene>
<name>A0AAE1TKU3_9EUCA</name>
<comment type="caution">
    <text evidence="2">The sequence shown here is derived from an EMBL/GenBank/DDBJ whole genome shotgun (WGS) entry which is preliminary data.</text>
</comment>
<dbReference type="EMBL" id="JAWZYT010006091">
    <property type="protein sequence ID" value="KAK4288876.1"/>
    <property type="molecule type" value="Genomic_DNA"/>
</dbReference>
<organism evidence="2 3">
    <name type="scientific">Petrolisthes manimaculis</name>
    <dbReference type="NCBI Taxonomy" id="1843537"/>
    <lineage>
        <taxon>Eukaryota</taxon>
        <taxon>Metazoa</taxon>
        <taxon>Ecdysozoa</taxon>
        <taxon>Arthropoda</taxon>
        <taxon>Crustacea</taxon>
        <taxon>Multicrustacea</taxon>
        <taxon>Malacostraca</taxon>
        <taxon>Eumalacostraca</taxon>
        <taxon>Eucarida</taxon>
        <taxon>Decapoda</taxon>
        <taxon>Pleocyemata</taxon>
        <taxon>Anomura</taxon>
        <taxon>Galatheoidea</taxon>
        <taxon>Porcellanidae</taxon>
        <taxon>Petrolisthes</taxon>
    </lineage>
</organism>
<proteinExistence type="predicted"/>
<feature type="region of interest" description="Disordered" evidence="1">
    <location>
        <begin position="28"/>
        <end position="147"/>
    </location>
</feature>